<gene>
    <name evidence="2" type="ORF">IC617_05415</name>
</gene>
<keyword evidence="3" id="KW-1185">Reference proteome</keyword>
<sequence length="620" mass="70427">MNTASQAPTVNDFTTGNAILPPDTPIWHSTYSSMKWVFLLSSDPLFKGDKSSMIDWDDFAASDAPAHHMKQYQYCLTEQMISELKLAAFIYANYPALLRASRGKKNKVDGKTVKGRVIELAKIGSYFITEQSKDGLVIESFADITFDMLKNHAAFIGGRPSHLKRAMKMLYHEVVIKNIGRPFSMQLADINSKSIFWGEQSSHTGIDTLSDFQFVYLLNYCKQCIAEFKFAMEMTLHDEDLLPLVRPEIRERLKKIKKPLEDYLWSENPEIAPKKFLDVYGYSAGEITRLYKEAHKASMMVILLLSGMRDSEFSLIQAVPLETLDDNKFIISKVIKHKDKDKPHRERWLVVPLTEDAHEILMYACAQTGNKQLFSSPRQIERSPNHGYTSLNTTFNRWIKSFDERGAFANHRFSVQQGRNTLAFQLAKHKVGLPFITKQLKHFYSRFSRLPNTVTAGYGNYKKELDKSIQKRIADSREEVLTDIYGEGKNFAGGGAEGHTRRIDAWFKGKGLFGEDRQNYIKKLARSNISLMPTSIGICTFNFEEAEDGSLPPPCYGDYGCDPDCDNHLISEGCAFALKDRQQHAQSKANEKGLSEHVWSGLAIQLGRHVSKFEGEPKDG</sequence>
<dbReference type="InterPro" id="IPR013762">
    <property type="entry name" value="Integrase-like_cat_sf"/>
</dbReference>
<name>A0A8J6ULF0_9GAMM</name>
<dbReference type="GO" id="GO:0006310">
    <property type="term" value="P:DNA recombination"/>
    <property type="evidence" value="ECO:0007669"/>
    <property type="project" value="UniProtKB-KW"/>
</dbReference>
<keyword evidence="1" id="KW-0233">DNA recombination</keyword>
<dbReference type="Gene3D" id="1.10.443.10">
    <property type="entry name" value="Intergrase catalytic core"/>
    <property type="match status" value="1"/>
</dbReference>
<comment type="caution">
    <text evidence="2">The sequence shown here is derived from an EMBL/GenBank/DDBJ whole genome shotgun (WGS) entry which is preliminary data.</text>
</comment>
<dbReference type="GO" id="GO:0003677">
    <property type="term" value="F:DNA binding"/>
    <property type="evidence" value="ECO:0007669"/>
    <property type="project" value="InterPro"/>
</dbReference>
<dbReference type="EMBL" id="JACXAF010000005">
    <property type="protein sequence ID" value="MBD1388860.1"/>
    <property type="molecule type" value="Genomic_DNA"/>
</dbReference>
<dbReference type="AlphaFoldDB" id="A0A8J6ULF0"/>
<reference evidence="2" key="1">
    <citation type="submission" date="2020-09" db="EMBL/GenBank/DDBJ databases">
        <title>A novel bacterium of genus Neiella, isolated from South China Sea.</title>
        <authorList>
            <person name="Huang H."/>
            <person name="Mo K."/>
            <person name="Hu Y."/>
        </authorList>
    </citation>
    <scope>NUCLEOTIDE SEQUENCE</scope>
    <source>
        <strain evidence="2">HB171785</strain>
    </source>
</reference>
<dbReference type="SUPFAM" id="SSF56349">
    <property type="entry name" value="DNA breaking-rejoining enzymes"/>
    <property type="match status" value="1"/>
</dbReference>
<accession>A0A8J6ULF0</accession>
<evidence type="ECO:0000256" key="1">
    <source>
        <dbReference type="ARBA" id="ARBA00023172"/>
    </source>
</evidence>
<dbReference type="Proteomes" id="UP000638014">
    <property type="component" value="Unassembled WGS sequence"/>
</dbReference>
<organism evidence="2 3">
    <name type="scientific">Neiella litorisoli</name>
    <dbReference type="NCBI Taxonomy" id="2771431"/>
    <lineage>
        <taxon>Bacteria</taxon>
        <taxon>Pseudomonadati</taxon>
        <taxon>Pseudomonadota</taxon>
        <taxon>Gammaproteobacteria</taxon>
        <taxon>Alteromonadales</taxon>
        <taxon>Echinimonadaceae</taxon>
        <taxon>Neiella</taxon>
    </lineage>
</organism>
<dbReference type="GO" id="GO:0015074">
    <property type="term" value="P:DNA integration"/>
    <property type="evidence" value="ECO:0007669"/>
    <property type="project" value="InterPro"/>
</dbReference>
<evidence type="ECO:0000313" key="2">
    <source>
        <dbReference type="EMBL" id="MBD1388860.1"/>
    </source>
</evidence>
<dbReference type="InterPro" id="IPR011010">
    <property type="entry name" value="DNA_brk_join_enz"/>
</dbReference>
<protein>
    <submittedName>
        <fullName evidence="2">Site-specific integrase</fullName>
    </submittedName>
</protein>
<dbReference type="RefSeq" id="WP_191143960.1">
    <property type="nucleotide sequence ID" value="NZ_JACXAF010000005.1"/>
</dbReference>
<proteinExistence type="predicted"/>
<evidence type="ECO:0000313" key="3">
    <source>
        <dbReference type="Proteomes" id="UP000638014"/>
    </source>
</evidence>